<dbReference type="InterPro" id="IPR036397">
    <property type="entry name" value="RNaseH_sf"/>
</dbReference>
<dbReference type="EMBL" id="RXIC02000020">
    <property type="protein sequence ID" value="KAB1222616.1"/>
    <property type="molecule type" value="Genomic_DNA"/>
</dbReference>
<evidence type="ECO:0000259" key="1">
    <source>
        <dbReference type="Pfam" id="PF13456"/>
    </source>
</evidence>
<sequence>MAAALLFNSDGDIINAWTSLSSIMDHLVREAEAAFLAISKASDLLLQTLIIAGDSSLVTESFQLDPLSSLMPWKIHYLVIKALNLLRRCSFWFIIKIPCDDNFVAHSLAIWATAHSFVGAVPPSFLLSRGLWKFDGAKPP</sequence>
<dbReference type="Gene3D" id="3.30.420.10">
    <property type="entry name" value="Ribonuclease H-like superfamily/Ribonuclease H"/>
    <property type="match status" value="1"/>
</dbReference>
<evidence type="ECO:0000313" key="3">
    <source>
        <dbReference type="Proteomes" id="UP000516437"/>
    </source>
</evidence>
<feature type="domain" description="RNase H type-1" evidence="1">
    <location>
        <begin position="2"/>
        <end position="111"/>
    </location>
</feature>
<dbReference type="SUPFAM" id="SSF53098">
    <property type="entry name" value="Ribonuclease H-like"/>
    <property type="match status" value="1"/>
</dbReference>
<dbReference type="Pfam" id="PF13456">
    <property type="entry name" value="RVT_3"/>
    <property type="match status" value="1"/>
</dbReference>
<accession>A0A6A1WE47</accession>
<dbReference type="GO" id="GO:0004523">
    <property type="term" value="F:RNA-DNA hybrid ribonuclease activity"/>
    <property type="evidence" value="ECO:0007669"/>
    <property type="project" value="InterPro"/>
</dbReference>
<gene>
    <name evidence="2" type="ORF">CJ030_MR2G000399</name>
</gene>
<evidence type="ECO:0000313" key="2">
    <source>
        <dbReference type="EMBL" id="KAB1222616.1"/>
    </source>
</evidence>
<name>A0A6A1WE47_9ROSI</name>
<comment type="caution">
    <text evidence="2">The sequence shown here is derived from an EMBL/GenBank/DDBJ whole genome shotgun (WGS) entry which is preliminary data.</text>
</comment>
<organism evidence="2 3">
    <name type="scientific">Morella rubra</name>
    <name type="common">Chinese bayberry</name>
    <dbReference type="NCBI Taxonomy" id="262757"/>
    <lineage>
        <taxon>Eukaryota</taxon>
        <taxon>Viridiplantae</taxon>
        <taxon>Streptophyta</taxon>
        <taxon>Embryophyta</taxon>
        <taxon>Tracheophyta</taxon>
        <taxon>Spermatophyta</taxon>
        <taxon>Magnoliopsida</taxon>
        <taxon>eudicotyledons</taxon>
        <taxon>Gunneridae</taxon>
        <taxon>Pentapetalae</taxon>
        <taxon>rosids</taxon>
        <taxon>fabids</taxon>
        <taxon>Fagales</taxon>
        <taxon>Myricaceae</taxon>
        <taxon>Morella</taxon>
    </lineage>
</organism>
<dbReference type="AlphaFoldDB" id="A0A6A1WE47"/>
<proteinExistence type="predicted"/>
<dbReference type="InterPro" id="IPR012337">
    <property type="entry name" value="RNaseH-like_sf"/>
</dbReference>
<dbReference type="GO" id="GO:0003676">
    <property type="term" value="F:nucleic acid binding"/>
    <property type="evidence" value="ECO:0007669"/>
    <property type="project" value="InterPro"/>
</dbReference>
<dbReference type="Proteomes" id="UP000516437">
    <property type="component" value="Chromosome 2"/>
</dbReference>
<reference evidence="2 3" key="1">
    <citation type="journal article" date="2019" name="Plant Biotechnol. J.">
        <title>The red bayberry genome and genetic basis of sex determination.</title>
        <authorList>
            <person name="Jia H.M."/>
            <person name="Jia H.J."/>
            <person name="Cai Q.L."/>
            <person name="Wang Y."/>
            <person name="Zhao H.B."/>
            <person name="Yang W.F."/>
            <person name="Wang G.Y."/>
            <person name="Li Y.H."/>
            <person name="Zhan D.L."/>
            <person name="Shen Y.T."/>
            <person name="Niu Q.F."/>
            <person name="Chang L."/>
            <person name="Qiu J."/>
            <person name="Zhao L."/>
            <person name="Xie H.B."/>
            <person name="Fu W.Y."/>
            <person name="Jin J."/>
            <person name="Li X.W."/>
            <person name="Jiao Y."/>
            <person name="Zhou C.C."/>
            <person name="Tu T."/>
            <person name="Chai C.Y."/>
            <person name="Gao J.L."/>
            <person name="Fan L.J."/>
            <person name="van de Weg E."/>
            <person name="Wang J.Y."/>
            <person name="Gao Z.S."/>
        </authorList>
    </citation>
    <scope>NUCLEOTIDE SEQUENCE [LARGE SCALE GENOMIC DNA]</scope>
    <source>
        <tissue evidence="2">Leaves</tissue>
    </source>
</reference>
<protein>
    <recommendedName>
        <fullName evidence="1">RNase H type-1 domain-containing protein</fullName>
    </recommendedName>
</protein>
<dbReference type="InterPro" id="IPR002156">
    <property type="entry name" value="RNaseH_domain"/>
</dbReference>
<keyword evidence="3" id="KW-1185">Reference proteome</keyword>